<evidence type="ECO:0000259" key="9">
    <source>
        <dbReference type="Pfam" id="PF04083"/>
    </source>
</evidence>
<dbReference type="FunFam" id="3.40.50.1820:FF:000057">
    <property type="entry name" value="Lipase"/>
    <property type="match status" value="1"/>
</dbReference>
<dbReference type="Pfam" id="PF04083">
    <property type="entry name" value="Abhydro_lipase"/>
    <property type="match status" value="1"/>
</dbReference>
<keyword evidence="2" id="KW-0732">Signal</keyword>
<evidence type="ECO:0000256" key="5">
    <source>
        <dbReference type="ARBA" id="ARBA00023098"/>
    </source>
</evidence>
<feature type="active site" description="Nucleophile" evidence="8">
    <location>
        <position position="190"/>
    </location>
</feature>
<dbReference type="InterPro" id="IPR025483">
    <property type="entry name" value="Lipase_euk"/>
</dbReference>
<keyword evidence="6" id="KW-0325">Glycoprotein</keyword>
<dbReference type="GO" id="GO:0016788">
    <property type="term" value="F:hydrolase activity, acting on ester bonds"/>
    <property type="evidence" value="ECO:0007669"/>
    <property type="project" value="InterPro"/>
</dbReference>
<evidence type="ECO:0000313" key="10">
    <source>
        <dbReference type="EMBL" id="CAH2084568.1"/>
    </source>
</evidence>
<feature type="domain" description="Partial AB-hydrolase lipase" evidence="9">
    <location>
        <begin position="60"/>
        <end position="114"/>
    </location>
</feature>
<keyword evidence="4 7" id="KW-0442">Lipid degradation</keyword>
<evidence type="ECO:0000256" key="3">
    <source>
        <dbReference type="ARBA" id="ARBA00022801"/>
    </source>
</evidence>
<evidence type="ECO:0000256" key="1">
    <source>
        <dbReference type="ARBA" id="ARBA00010701"/>
    </source>
</evidence>
<keyword evidence="11" id="KW-1185">Reference proteome</keyword>
<evidence type="ECO:0000313" key="11">
    <source>
        <dbReference type="Proteomes" id="UP001153954"/>
    </source>
</evidence>
<proteinExistence type="inferred from homology"/>
<feature type="active site" description="Charge relay system" evidence="8">
    <location>
        <position position="358"/>
    </location>
</feature>
<protein>
    <recommendedName>
        <fullName evidence="7">Lipase</fullName>
    </recommendedName>
</protein>
<feature type="active site" description="Charge relay system" evidence="8">
    <location>
        <position position="387"/>
    </location>
</feature>
<dbReference type="SUPFAM" id="SSF53474">
    <property type="entry name" value="alpha/beta-Hydrolases"/>
    <property type="match status" value="1"/>
</dbReference>
<dbReference type="InterPro" id="IPR006693">
    <property type="entry name" value="AB_hydrolase_lipase"/>
</dbReference>
<dbReference type="EMBL" id="CAKOGL010000003">
    <property type="protein sequence ID" value="CAH2084568.1"/>
    <property type="molecule type" value="Genomic_DNA"/>
</dbReference>
<evidence type="ECO:0000256" key="7">
    <source>
        <dbReference type="PIRNR" id="PIRNR000862"/>
    </source>
</evidence>
<accession>A0AAU9TC96</accession>
<name>A0AAU9TC96_EUPED</name>
<keyword evidence="5" id="KW-0443">Lipid metabolism</keyword>
<comment type="similarity">
    <text evidence="1 7">Belongs to the AB hydrolase superfamily. Lipase family.</text>
</comment>
<evidence type="ECO:0000256" key="2">
    <source>
        <dbReference type="ARBA" id="ARBA00022729"/>
    </source>
</evidence>
<keyword evidence="3 7" id="KW-0378">Hydrolase</keyword>
<evidence type="ECO:0000256" key="8">
    <source>
        <dbReference type="PIRSR" id="PIRSR000862-1"/>
    </source>
</evidence>
<dbReference type="Proteomes" id="UP001153954">
    <property type="component" value="Unassembled WGS sequence"/>
</dbReference>
<evidence type="ECO:0000256" key="6">
    <source>
        <dbReference type="ARBA" id="ARBA00023180"/>
    </source>
</evidence>
<sequence>MCNSKVLVFCFIFFPVFSKGFVYFSLNTINKLINGKNNEVSHNYSVKKNDPEPEDAYLNITQLVTKYGYEIEEHTVTTEDGYILNIHRMPSRNLTKVILLMHGILDSSDSWVLQGPNNALAYSLVEEGFDVWMGNARGNKYSSSHTILNDTQTQFWKFSWEEIGIYDLPAMIDYILNITKTNNLHYVGYSQGTTVFYVMNSLKPEYNGKIKTMFSLAPVAWMSNAKSPIIKIITSTYGVLGYLLNIDLYGSSTEYLNKIQKFFCNILWMYCDSLLQSIVGSDYRLIKPSFMPIISGHVPTTSSSLQIMHYIQLYSSARFCRFDFGENENLLRYGQESPPDYDLANVTVPVVFFFSSNDWLSDIVDVSLLYNALPNVYNTYYVENFNHFDYMYADIAKDLVYSNIIKEIKEFEVYNN</sequence>
<dbReference type="Gene3D" id="3.40.50.1820">
    <property type="entry name" value="alpha/beta hydrolase"/>
    <property type="match status" value="1"/>
</dbReference>
<dbReference type="InterPro" id="IPR029058">
    <property type="entry name" value="AB_hydrolase_fold"/>
</dbReference>
<dbReference type="AlphaFoldDB" id="A0AAU9TC96"/>
<dbReference type="GO" id="GO:0016042">
    <property type="term" value="P:lipid catabolic process"/>
    <property type="evidence" value="ECO:0007669"/>
    <property type="project" value="UniProtKB-KW"/>
</dbReference>
<evidence type="ECO:0000256" key="4">
    <source>
        <dbReference type="ARBA" id="ARBA00022963"/>
    </source>
</evidence>
<dbReference type="PANTHER" id="PTHR11005">
    <property type="entry name" value="LYSOSOMAL ACID LIPASE-RELATED"/>
    <property type="match status" value="1"/>
</dbReference>
<comment type="caution">
    <text evidence="10">The sequence shown here is derived from an EMBL/GenBank/DDBJ whole genome shotgun (WGS) entry which is preliminary data.</text>
</comment>
<gene>
    <name evidence="10" type="ORF">EEDITHA_LOCUS1123</name>
</gene>
<reference evidence="10" key="1">
    <citation type="submission" date="2022-03" db="EMBL/GenBank/DDBJ databases">
        <authorList>
            <person name="Tunstrom K."/>
        </authorList>
    </citation>
    <scope>NUCLEOTIDE SEQUENCE</scope>
</reference>
<dbReference type="PIRSF" id="PIRSF000862">
    <property type="entry name" value="Steryl_ester_lip"/>
    <property type="match status" value="1"/>
</dbReference>
<organism evidence="10 11">
    <name type="scientific">Euphydryas editha</name>
    <name type="common">Edith's checkerspot</name>
    <dbReference type="NCBI Taxonomy" id="104508"/>
    <lineage>
        <taxon>Eukaryota</taxon>
        <taxon>Metazoa</taxon>
        <taxon>Ecdysozoa</taxon>
        <taxon>Arthropoda</taxon>
        <taxon>Hexapoda</taxon>
        <taxon>Insecta</taxon>
        <taxon>Pterygota</taxon>
        <taxon>Neoptera</taxon>
        <taxon>Endopterygota</taxon>
        <taxon>Lepidoptera</taxon>
        <taxon>Glossata</taxon>
        <taxon>Ditrysia</taxon>
        <taxon>Papilionoidea</taxon>
        <taxon>Nymphalidae</taxon>
        <taxon>Nymphalinae</taxon>
        <taxon>Euphydryas</taxon>
    </lineage>
</organism>